<evidence type="ECO:0000313" key="3">
    <source>
        <dbReference type="Proteomes" id="UP000085678"/>
    </source>
</evidence>
<dbReference type="SMART" id="SM00214">
    <property type="entry name" value="VWC"/>
    <property type="match status" value="2"/>
</dbReference>
<feature type="compositionally biased region" description="Polar residues" evidence="1">
    <location>
        <begin position="196"/>
        <end position="218"/>
    </location>
</feature>
<dbReference type="InParanoid" id="A0A1S3IAR1"/>
<dbReference type="OrthoDB" id="6022609at2759"/>
<dbReference type="SUPFAM" id="SSF57603">
    <property type="entry name" value="FnI-like domain"/>
    <property type="match status" value="1"/>
</dbReference>
<sequence>MNPPEHFDTPKCFYKGIQYEEGVQWVDKCQNCTCIAAPAIIHCTESCPKFDKLPARCRVVKAQDDNCCGKLQCDPPPITTPTPESTTGSTSTATITTTIPSTSTIVSITTLPEPKCTYKGKLYSGGEVWEDDCQIHTCVAPPFFIHSKPRCHPLTSTGVFNNCRIVEDPANPCCQKTICDQATASPQILKLTTTTPQMSTRAETKPTTAKSGSTSTVRPTPKIIASATPGMKTSTTELTTTVTKSTAAPTTSNTEPTTTTIKVSATEPKTTPKSTTLKPKTARPEPTTSTIASTTALPEPKCTYKGKLYSGGEVWEDDCQIHTCVSPPFLIHSAPR</sequence>
<accession>A0A1S3IAR1</accession>
<evidence type="ECO:0000313" key="4">
    <source>
        <dbReference type="RefSeq" id="XP_013395347.2"/>
    </source>
</evidence>
<dbReference type="InterPro" id="IPR001007">
    <property type="entry name" value="VWF_dom"/>
</dbReference>
<dbReference type="RefSeq" id="XP_013395347.2">
    <property type="nucleotide sequence ID" value="XM_013539893.2"/>
</dbReference>
<evidence type="ECO:0000259" key="2">
    <source>
        <dbReference type="SMART" id="SM00214"/>
    </source>
</evidence>
<feature type="region of interest" description="Disordered" evidence="1">
    <location>
        <begin position="196"/>
        <end position="292"/>
    </location>
</feature>
<reference evidence="4" key="1">
    <citation type="submission" date="2025-08" db="UniProtKB">
        <authorList>
            <consortium name="RefSeq"/>
        </authorList>
    </citation>
    <scope>IDENTIFICATION</scope>
    <source>
        <tissue evidence="4">Gonads</tissue>
    </source>
</reference>
<proteinExistence type="predicted"/>
<name>A0A1S3IAR1_LINAN</name>
<gene>
    <name evidence="4" type="primary">LOC106162576</name>
</gene>
<dbReference type="GeneID" id="106162576"/>
<feature type="domain" description="VWFC" evidence="2">
    <location>
        <begin position="116"/>
        <end position="179"/>
    </location>
</feature>
<dbReference type="KEGG" id="lak:106162576"/>
<feature type="domain" description="VWFC" evidence="2">
    <location>
        <begin position="12"/>
        <end position="73"/>
    </location>
</feature>
<evidence type="ECO:0000256" key="1">
    <source>
        <dbReference type="SAM" id="MobiDB-lite"/>
    </source>
</evidence>
<feature type="compositionally biased region" description="Low complexity" evidence="1">
    <location>
        <begin position="233"/>
        <end position="279"/>
    </location>
</feature>
<protein>
    <submittedName>
        <fullName evidence="4">Integumentary mucin C.1-like</fullName>
    </submittedName>
</protein>
<organism evidence="3 4">
    <name type="scientific">Lingula anatina</name>
    <name type="common">Brachiopod</name>
    <name type="synonym">Lingula unguis</name>
    <dbReference type="NCBI Taxonomy" id="7574"/>
    <lineage>
        <taxon>Eukaryota</taxon>
        <taxon>Metazoa</taxon>
        <taxon>Spiralia</taxon>
        <taxon>Lophotrochozoa</taxon>
        <taxon>Brachiopoda</taxon>
        <taxon>Linguliformea</taxon>
        <taxon>Lingulata</taxon>
        <taxon>Lingulida</taxon>
        <taxon>Linguloidea</taxon>
        <taxon>Lingulidae</taxon>
        <taxon>Lingula</taxon>
    </lineage>
</organism>
<dbReference type="Proteomes" id="UP000085678">
    <property type="component" value="Unplaced"/>
</dbReference>
<dbReference type="AlphaFoldDB" id="A0A1S3IAR1"/>
<keyword evidence="3" id="KW-1185">Reference proteome</keyword>